<organism evidence="1 2">
    <name type="scientific">Pseudofulvimonas gallinarii</name>
    <dbReference type="NCBI Taxonomy" id="634155"/>
    <lineage>
        <taxon>Bacteria</taxon>
        <taxon>Pseudomonadati</taxon>
        <taxon>Pseudomonadota</taxon>
        <taxon>Gammaproteobacteria</taxon>
        <taxon>Lysobacterales</taxon>
        <taxon>Rhodanobacteraceae</taxon>
        <taxon>Pseudofulvimonas</taxon>
    </lineage>
</organism>
<evidence type="ECO:0000313" key="2">
    <source>
        <dbReference type="Proteomes" id="UP000294599"/>
    </source>
</evidence>
<name>A0A4R3LFK6_9GAMM</name>
<keyword evidence="2" id="KW-1185">Reference proteome</keyword>
<dbReference type="AlphaFoldDB" id="A0A4R3LFK6"/>
<comment type="caution">
    <text evidence="1">The sequence shown here is derived from an EMBL/GenBank/DDBJ whole genome shotgun (WGS) entry which is preliminary data.</text>
</comment>
<gene>
    <name evidence="1" type="ORF">EDC25_11415</name>
</gene>
<evidence type="ECO:0000313" key="1">
    <source>
        <dbReference type="EMBL" id="TCS97164.1"/>
    </source>
</evidence>
<dbReference type="EMBL" id="SMAF01000014">
    <property type="protein sequence ID" value="TCS97164.1"/>
    <property type="molecule type" value="Genomic_DNA"/>
</dbReference>
<dbReference type="RefSeq" id="WP_377602632.1">
    <property type="nucleotide sequence ID" value="NZ_JBHMFH010000001.1"/>
</dbReference>
<proteinExistence type="predicted"/>
<reference evidence="1 2" key="1">
    <citation type="submission" date="2019-03" db="EMBL/GenBank/DDBJ databases">
        <title>Genomic Encyclopedia of Type Strains, Phase IV (KMG-IV): sequencing the most valuable type-strain genomes for metagenomic binning, comparative biology and taxonomic classification.</title>
        <authorList>
            <person name="Goeker M."/>
        </authorList>
    </citation>
    <scope>NUCLEOTIDE SEQUENCE [LARGE SCALE GENOMIC DNA]</scope>
    <source>
        <strain evidence="1 2">DSM 21944</strain>
    </source>
</reference>
<dbReference type="Proteomes" id="UP000294599">
    <property type="component" value="Unassembled WGS sequence"/>
</dbReference>
<accession>A0A4R3LFK6</accession>
<protein>
    <submittedName>
        <fullName evidence="1">Uncharacterized protein</fullName>
    </submittedName>
</protein>
<sequence length="315" mass="34293">MKVWTGVLLLSAAMVTAAATALWIGVRQIPGADGVGLADADALLSGPSRAWTGPFEPAGAEYGPLPPAGTPLREIEETLLARLAGGDVRAGCRLYHEYRRCETLDTVDTLLQAHGEWVLEEGGEEDQADLLIAGQIVEERLGPTRSICKDFGVPDPRRYHDVLLQAARLGDSRAMVTYASTAGSPDDDFVRDAEHLLVWRQLAEPFLYRALHMGDPVALRTLADARTSSEPLLGALMDDDPVEPAAAALVLQRLDFAIQEGTADIRGLDASQRARAIELADTMYRLHFATVSTDELGRRRYWNISEPGIEYCDSL</sequence>